<evidence type="ECO:0000256" key="1">
    <source>
        <dbReference type="SAM" id="MobiDB-lite"/>
    </source>
</evidence>
<protein>
    <recommendedName>
        <fullName evidence="6">[Histone H3]-trimethyl-L-lysine(9) demethylase</fullName>
    </recommendedName>
</protein>
<dbReference type="EMBL" id="JBGBPQ010000006">
    <property type="protein sequence ID" value="KAL1522687.1"/>
    <property type="molecule type" value="Genomic_DNA"/>
</dbReference>
<feature type="region of interest" description="Disordered" evidence="1">
    <location>
        <begin position="627"/>
        <end position="662"/>
    </location>
</feature>
<dbReference type="InterPro" id="IPR003347">
    <property type="entry name" value="JmjC_dom"/>
</dbReference>
<dbReference type="PANTHER" id="PTHR10694">
    <property type="entry name" value="LYSINE-SPECIFIC DEMETHYLASE"/>
    <property type="match status" value="1"/>
</dbReference>
<dbReference type="SMART" id="SM00558">
    <property type="entry name" value="JmjC"/>
    <property type="match status" value="1"/>
</dbReference>
<dbReference type="Pfam" id="PF02375">
    <property type="entry name" value="JmjN"/>
    <property type="match status" value="1"/>
</dbReference>
<dbReference type="Gene3D" id="2.60.120.650">
    <property type="entry name" value="Cupin"/>
    <property type="match status" value="1"/>
</dbReference>
<dbReference type="InterPro" id="IPR003349">
    <property type="entry name" value="JmjN"/>
</dbReference>
<accession>A0AB34JNB0</accession>
<dbReference type="SMART" id="SM00545">
    <property type="entry name" value="JmjN"/>
    <property type="match status" value="1"/>
</dbReference>
<reference evidence="4 5" key="1">
    <citation type="journal article" date="2024" name="Science">
        <title>Giant polyketide synthase enzymes in the biosynthesis of giant marine polyether toxins.</title>
        <authorList>
            <person name="Fallon T.R."/>
            <person name="Shende V.V."/>
            <person name="Wierzbicki I.H."/>
            <person name="Pendleton A.L."/>
            <person name="Watervoot N.F."/>
            <person name="Auber R.P."/>
            <person name="Gonzalez D.J."/>
            <person name="Wisecaver J.H."/>
            <person name="Moore B.S."/>
        </authorList>
    </citation>
    <scope>NUCLEOTIDE SEQUENCE [LARGE SCALE GENOMIC DNA]</scope>
    <source>
        <strain evidence="4 5">12B1</strain>
    </source>
</reference>
<evidence type="ECO:0000259" key="2">
    <source>
        <dbReference type="PROSITE" id="PS51183"/>
    </source>
</evidence>
<evidence type="ECO:0008006" key="6">
    <source>
        <dbReference type="Google" id="ProtNLM"/>
    </source>
</evidence>
<dbReference type="PROSITE" id="PS51184">
    <property type="entry name" value="JMJC"/>
    <property type="match status" value="1"/>
</dbReference>
<organism evidence="4 5">
    <name type="scientific">Prymnesium parvum</name>
    <name type="common">Toxic golden alga</name>
    <dbReference type="NCBI Taxonomy" id="97485"/>
    <lineage>
        <taxon>Eukaryota</taxon>
        <taxon>Haptista</taxon>
        <taxon>Haptophyta</taxon>
        <taxon>Prymnesiophyceae</taxon>
        <taxon>Prymnesiales</taxon>
        <taxon>Prymnesiaceae</taxon>
        <taxon>Prymnesium</taxon>
    </lineage>
</organism>
<dbReference type="Pfam" id="PF02373">
    <property type="entry name" value="JmjC"/>
    <property type="match status" value="1"/>
</dbReference>
<name>A0AB34JNB0_PRYPA</name>
<feature type="domain" description="JmjC" evidence="3">
    <location>
        <begin position="323"/>
        <end position="486"/>
    </location>
</feature>
<gene>
    <name evidence="4" type="ORF">AB1Y20_017663</name>
</gene>
<evidence type="ECO:0000313" key="4">
    <source>
        <dbReference type="EMBL" id="KAL1522687.1"/>
    </source>
</evidence>
<comment type="caution">
    <text evidence="4">The sequence shown here is derived from an EMBL/GenBank/DDBJ whole genome shotgun (WGS) entry which is preliminary data.</text>
</comment>
<feature type="region of interest" description="Disordered" evidence="1">
    <location>
        <begin position="30"/>
        <end position="59"/>
    </location>
</feature>
<keyword evidence="5" id="KW-1185">Reference proteome</keyword>
<dbReference type="Proteomes" id="UP001515480">
    <property type="component" value="Unassembled WGS sequence"/>
</dbReference>
<sequence length="662" mass="74068">MPESMPWATYLHENPFAPAIAIVRANLGGMQTPPGDTQAESTKVEPCSPVGQPSAKPNREEIKMQQYCRLFEEQAAKEERRKKMQALKQEREERDPCTCGRSKARRLPRPLSAGGPRCNACTPFVSTSEAAELREAPVFRPTEEEFADPMEYIRSIQAEVYEYGICRIQPPPSWKPPAAFHWRETTADDEVAAAPESNDGAAADGTGAREQGVVDYQPITDDNLFYARLQTVKQRPSSLPSAHPAPFICSFTPKYDKYTRPQLREMDERLRDDVFPDSNGEKLPAEAVENWFWEGLASHSEARILYSSDLEGTAFPASGPYGVHPWSLQCMANHERSLLRFVDYAIPGVNAPMLYNGMLFSMFCWHVEDSNMYSASYLHEGATKTWYGVSPRDAAAFDRVFTSAFPQAMEKDPQLLLRKASMVPPSLLVANGVAVSRARQEAGEFVITLPQSYHAGFSHGFNTAEAVNFMLLDCLPYAEMANLKYSAMAREPVLDLEQILLRAAAAQHSPEVSGHFEECVAAELEQRRLLRAYGCTERMQSEEDMDAALGRGPPCSVCGHVCHISYVLLGNTSRVDRPKASGKASEHDLVCLRHYEELEADEPAQLTMHLRYNDEYLRKLVEKRPKGKQPLTATLPLPIDDAGDATNCQHEKKRPRWLGRTG</sequence>
<evidence type="ECO:0000259" key="3">
    <source>
        <dbReference type="PROSITE" id="PS51184"/>
    </source>
</evidence>
<feature type="domain" description="JmjN" evidence="2">
    <location>
        <begin position="136"/>
        <end position="177"/>
    </location>
</feature>
<feature type="compositionally biased region" description="Basic residues" evidence="1">
    <location>
        <begin position="651"/>
        <end position="662"/>
    </location>
</feature>
<dbReference type="PROSITE" id="PS51183">
    <property type="entry name" value="JMJN"/>
    <property type="match status" value="1"/>
</dbReference>
<evidence type="ECO:0000313" key="5">
    <source>
        <dbReference type="Proteomes" id="UP001515480"/>
    </source>
</evidence>
<proteinExistence type="predicted"/>
<dbReference type="GO" id="GO:0005634">
    <property type="term" value="C:nucleus"/>
    <property type="evidence" value="ECO:0007669"/>
    <property type="project" value="TreeGrafter"/>
</dbReference>
<dbReference type="GO" id="GO:0000785">
    <property type="term" value="C:chromatin"/>
    <property type="evidence" value="ECO:0007669"/>
    <property type="project" value="TreeGrafter"/>
</dbReference>
<dbReference type="SUPFAM" id="SSF51197">
    <property type="entry name" value="Clavaminate synthase-like"/>
    <property type="match status" value="1"/>
</dbReference>
<dbReference type="GO" id="GO:0010468">
    <property type="term" value="P:regulation of gene expression"/>
    <property type="evidence" value="ECO:0007669"/>
    <property type="project" value="TreeGrafter"/>
</dbReference>
<dbReference type="GO" id="GO:0032452">
    <property type="term" value="F:histone demethylase activity"/>
    <property type="evidence" value="ECO:0007669"/>
    <property type="project" value="TreeGrafter"/>
</dbReference>
<dbReference type="AlphaFoldDB" id="A0AB34JNB0"/>